<evidence type="ECO:0000313" key="2">
    <source>
        <dbReference type="Proteomes" id="UP001367676"/>
    </source>
</evidence>
<sequence>MFFGVYGVGQFDTHLAVQQCRSPLSYFAEHTPLFVGQHAKCTQKPHRNSRPATKAAANQKPGRMHLYMVVEGTILA</sequence>
<protein>
    <submittedName>
        <fullName evidence="1">Uncharacterized protein</fullName>
    </submittedName>
</protein>
<keyword evidence="2" id="KW-1185">Reference proteome</keyword>
<gene>
    <name evidence="1" type="ORF">V9T40_005891</name>
</gene>
<name>A0AAN9TXD6_9HEMI</name>
<dbReference type="Proteomes" id="UP001367676">
    <property type="component" value="Unassembled WGS sequence"/>
</dbReference>
<organism evidence="1 2">
    <name type="scientific">Parthenolecanium corni</name>
    <dbReference type="NCBI Taxonomy" id="536013"/>
    <lineage>
        <taxon>Eukaryota</taxon>
        <taxon>Metazoa</taxon>
        <taxon>Ecdysozoa</taxon>
        <taxon>Arthropoda</taxon>
        <taxon>Hexapoda</taxon>
        <taxon>Insecta</taxon>
        <taxon>Pterygota</taxon>
        <taxon>Neoptera</taxon>
        <taxon>Paraneoptera</taxon>
        <taxon>Hemiptera</taxon>
        <taxon>Sternorrhyncha</taxon>
        <taxon>Coccoidea</taxon>
        <taxon>Coccidae</taxon>
        <taxon>Parthenolecanium</taxon>
    </lineage>
</organism>
<dbReference type="AlphaFoldDB" id="A0AAN9TXD6"/>
<evidence type="ECO:0000313" key="1">
    <source>
        <dbReference type="EMBL" id="KAK7604705.1"/>
    </source>
</evidence>
<comment type="caution">
    <text evidence="1">The sequence shown here is derived from an EMBL/GenBank/DDBJ whole genome shotgun (WGS) entry which is preliminary data.</text>
</comment>
<reference evidence="1 2" key="1">
    <citation type="submission" date="2024-03" db="EMBL/GenBank/DDBJ databases">
        <title>Adaptation during the transition from Ophiocordyceps entomopathogen to insect associate is accompanied by gene loss and intensified selection.</title>
        <authorList>
            <person name="Ward C.M."/>
            <person name="Onetto C.A."/>
            <person name="Borneman A.R."/>
        </authorList>
    </citation>
    <scope>NUCLEOTIDE SEQUENCE [LARGE SCALE GENOMIC DNA]</scope>
    <source>
        <strain evidence="1">AWRI1</strain>
        <tissue evidence="1">Single Adult Female</tissue>
    </source>
</reference>
<proteinExistence type="predicted"/>
<dbReference type="EMBL" id="JBBCAQ010000003">
    <property type="protein sequence ID" value="KAK7604705.1"/>
    <property type="molecule type" value="Genomic_DNA"/>
</dbReference>
<accession>A0AAN9TXD6</accession>